<sequence>MWNKLADLSGDKCCILKGTFHVCRKSSFVILFRGHRQVPKSSRF</sequence>
<reference evidence="1" key="2">
    <citation type="journal article" date="2015" name="Fish Shellfish Immunol.">
        <title>Early steps in the European eel (Anguilla anguilla)-Vibrio vulnificus interaction in the gills: Role of the RtxA13 toxin.</title>
        <authorList>
            <person name="Callol A."/>
            <person name="Pajuelo D."/>
            <person name="Ebbesson L."/>
            <person name="Teles M."/>
            <person name="MacKenzie S."/>
            <person name="Amaro C."/>
        </authorList>
    </citation>
    <scope>NUCLEOTIDE SEQUENCE</scope>
</reference>
<protein>
    <submittedName>
        <fullName evidence="1">Uncharacterized protein</fullName>
    </submittedName>
</protein>
<name>A0A0E9R816_ANGAN</name>
<evidence type="ECO:0000313" key="1">
    <source>
        <dbReference type="EMBL" id="JAH25276.1"/>
    </source>
</evidence>
<accession>A0A0E9R816</accession>
<reference evidence="1" key="1">
    <citation type="submission" date="2014-11" db="EMBL/GenBank/DDBJ databases">
        <authorList>
            <person name="Amaro Gonzalez C."/>
        </authorList>
    </citation>
    <scope>NUCLEOTIDE SEQUENCE</scope>
</reference>
<organism evidence="1">
    <name type="scientific">Anguilla anguilla</name>
    <name type="common">European freshwater eel</name>
    <name type="synonym">Muraena anguilla</name>
    <dbReference type="NCBI Taxonomy" id="7936"/>
    <lineage>
        <taxon>Eukaryota</taxon>
        <taxon>Metazoa</taxon>
        <taxon>Chordata</taxon>
        <taxon>Craniata</taxon>
        <taxon>Vertebrata</taxon>
        <taxon>Euteleostomi</taxon>
        <taxon>Actinopterygii</taxon>
        <taxon>Neopterygii</taxon>
        <taxon>Teleostei</taxon>
        <taxon>Anguilliformes</taxon>
        <taxon>Anguillidae</taxon>
        <taxon>Anguilla</taxon>
    </lineage>
</organism>
<proteinExistence type="predicted"/>
<dbReference type="AlphaFoldDB" id="A0A0E9R816"/>
<dbReference type="EMBL" id="GBXM01083301">
    <property type="protein sequence ID" value="JAH25276.1"/>
    <property type="molecule type" value="Transcribed_RNA"/>
</dbReference>